<feature type="compositionally biased region" description="Polar residues" evidence="1">
    <location>
        <begin position="1"/>
        <end position="25"/>
    </location>
</feature>
<evidence type="ECO:0000313" key="2">
    <source>
        <dbReference type="EMBL" id="KFO21885.1"/>
    </source>
</evidence>
<sequence length="74" mass="8120">MLALSSHSIRSRQHYAQLQPNSGTKSPVERNGKNVHCPSRAAWSGMHNSPVHAFAEGGFAQGEINPEQQANTFY</sequence>
<dbReference type="AlphaFoldDB" id="A0A091CVS8"/>
<organism evidence="2 3">
    <name type="scientific">Fukomys damarensis</name>
    <name type="common">Damaraland mole rat</name>
    <name type="synonym">Cryptomys damarensis</name>
    <dbReference type="NCBI Taxonomy" id="885580"/>
    <lineage>
        <taxon>Eukaryota</taxon>
        <taxon>Metazoa</taxon>
        <taxon>Chordata</taxon>
        <taxon>Craniata</taxon>
        <taxon>Vertebrata</taxon>
        <taxon>Euteleostomi</taxon>
        <taxon>Mammalia</taxon>
        <taxon>Eutheria</taxon>
        <taxon>Euarchontoglires</taxon>
        <taxon>Glires</taxon>
        <taxon>Rodentia</taxon>
        <taxon>Hystricomorpha</taxon>
        <taxon>Bathyergidae</taxon>
        <taxon>Fukomys</taxon>
    </lineage>
</organism>
<gene>
    <name evidence="2" type="ORF">H920_16714</name>
</gene>
<accession>A0A091CVS8</accession>
<feature type="region of interest" description="Disordered" evidence="1">
    <location>
        <begin position="1"/>
        <end position="74"/>
    </location>
</feature>
<dbReference type="EMBL" id="KN124256">
    <property type="protein sequence ID" value="KFO21885.1"/>
    <property type="molecule type" value="Genomic_DNA"/>
</dbReference>
<evidence type="ECO:0000313" key="3">
    <source>
        <dbReference type="Proteomes" id="UP000028990"/>
    </source>
</evidence>
<reference evidence="2 3" key="1">
    <citation type="submission" date="2013-11" db="EMBL/GenBank/DDBJ databases">
        <title>The Damaraland mole rat (Fukomys damarensis) genome and evolution of African mole rats.</title>
        <authorList>
            <person name="Gladyshev V.N."/>
            <person name="Fang X."/>
        </authorList>
    </citation>
    <scope>NUCLEOTIDE SEQUENCE [LARGE SCALE GENOMIC DNA]</scope>
    <source>
        <tissue evidence="2">Liver</tissue>
    </source>
</reference>
<dbReference type="Proteomes" id="UP000028990">
    <property type="component" value="Unassembled WGS sequence"/>
</dbReference>
<protein>
    <submittedName>
        <fullName evidence="2">Uncharacterized protein</fullName>
    </submittedName>
</protein>
<name>A0A091CVS8_FUKDA</name>
<proteinExistence type="predicted"/>
<evidence type="ECO:0000256" key="1">
    <source>
        <dbReference type="SAM" id="MobiDB-lite"/>
    </source>
</evidence>
<keyword evidence="3" id="KW-1185">Reference proteome</keyword>